<evidence type="ECO:0000313" key="2">
    <source>
        <dbReference type="Proteomes" id="UP000660885"/>
    </source>
</evidence>
<comment type="caution">
    <text evidence="1">The sequence shown here is derived from an EMBL/GenBank/DDBJ whole genome shotgun (WGS) entry which is preliminary data.</text>
</comment>
<name>A0ABS1U806_9PROT</name>
<dbReference type="EMBL" id="JAETWB010000016">
    <property type="protein sequence ID" value="MBL6080670.1"/>
    <property type="molecule type" value="Genomic_DNA"/>
</dbReference>
<sequence length="190" mass="21452">MIKELHPQRWIAEQTFYNKTPSSFCYREVISIWQTYRRTVDQLRKTRLPSNVQDDLPDILLNQLQPESARVIVLAMRTSLRNMHRQIGMLRSLTPDKLVRHREPAPNAGASLTPLSILTREESDILSAFIDPTEASSRGGAWDDLGRLVANGEALSRAGLLQIVMKVLDTSLPPKPASDKTAAIRKAKKR</sequence>
<protein>
    <submittedName>
        <fullName evidence="1">Uncharacterized protein</fullName>
    </submittedName>
</protein>
<gene>
    <name evidence="1" type="ORF">JMJ56_21875</name>
</gene>
<accession>A0ABS1U806</accession>
<proteinExistence type="predicted"/>
<keyword evidence="2" id="KW-1185">Reference proteome</keyword>
<reference evidence="1 2" key="1">
    <citation type="submission" date="2021-01" db="EMBL/GenBank/DDBJ databases">
        <title>Belnapia mucosa sp. nov. and Belnapia arida sp. nov., isolated from the Tabernas Desert (Almeria, Spain).</title>
        <authorList>
            <person name="Molina-Menor E."/>
            <person name="Vidal-Verdu A."/>
            <person name="Calonge A."/>
            <person name="Satari L."/>
            <person name="Pereto J."/>
            <person name="Porcar M."/>
        </authorList>
    </citation>
    <scope>NUCLEOTIDE SEQUENCE [LARGE SCALE GENOMIC DNA]</scope>
    <source>
        <strain evidence="1 2">T18</strain>
    </source>
</reference>
<organism evidence="1 2">
    <name type="scientific">Belnapia arida</name>
    <dbReference type="NCBI Taxonomy" id="2804533"/>
    <lineage>
        <taxon>Bacteria</taxon>
        <taxon>Pseudomonadati</taxon>
        <taxon>Pseudomonadota</taxon>
        <taxon>Alphaproteobacteria</taxon>
        <taxon>Acetobacterales</taxon>
        <taxon>Roseomonadaceae</taxon>
        <taxon>Belnapia</taxon>
    </lineage>
</organism>
<evidence type="ECO:0000313" key="1">
    <source>
        <dbReference type="EMBL" id="MBL6080670.1"/>
    </source>
</evidence>
<dbReference type="Proteomes" id="UP000660885">
    <property type="component" value="Unassembled WGS sequence"/>
</dbReference>